<evidence type="ECO:0000313" key="3">
    <source>
        <dbReference type="Proteomes" id="UP001501138"/>
    </source>
</evidence>
<keyword evidence="1" id="KW-0472">Membrane</keyword>
<evidence type="ECO:0008006" key="4">
    <source>
        <dbReference type="Google" id="ProtNLM"/>
    </source>
</evidence>
<organism evidence="2 3">
    <name type="scientific">Isoptericola hypogeus</name>
    <dbReference type="NCBI Taxonomy" id="300179"/>
    <lineage>
        <taxon>Bacteria</taxon>
        <taxon>Bacillati</taxon>
        <taxon>Actinomycetota</taxon>
        <taxon>Actinomycetes</taxon>
        <taxon>Micrococcales</taxon>
        <taxon>Promicromonosporaceae</taxon>
        <taxon>Isoptericola</taxon>
    </lineage>
</organism>
<evidence type="ECO:0000256" key="1">
    <source>
        <dbReference type="SAM" id="Phobius"/>
    </source>
</evidence>
<comment type="caution">
    <text evidence="2">The sequence shown here is derived from an EMBL/GenBank/DDBJ whole genome shotgun (WGS) entry which is preliminary data.</text>
</comment>
<proteinExistence type="predicted"/>
<dbReference type="RefSeq" id="WP_344245377.1">
    <property type="nucleotide sequence ID" value="NZ_BAAAPM010000003.1"/>
</dbReference>
<accession>A0ABN2IUW7</accession>
<keyword evidence="1" id="KW-1133">Transmembrane helix</keyword>
<protein>
    <recommendedName>
        <fullName evidence="4">Flp pilus-assembly TadE/G-like</fullName>
    </recommendedName>
</protein>
<dbReference type="EMBL" id="BAAAPM010000003">
    <property type="protein sequence ID" value="GAA1711872.1"/>
    <property type="molecule type" value="Genomic_DNA"/>
</dbReference>
<name>A0ABN2IUW7_9MICO</name>
<gene>
    <name evidence="2" type="ORF">GCM10009809_05140</name>
</gene>
<evidence type="ECO:0000313" key="2">
    <source>
        <dbReference type="EMBL" id="GAA1711872.1"/>
    </source>
</evidence>
<keyword evidence="3" id="KW-1185">Reference proteome</keyword>
<reference evidence="2 3" key="1">
    <citation type="journal article" date="2019" name="Int. J. Syst. Evol. Microbiol.">
        <title>The Global Catalogue of Microorganisms (GCM) 10K type strain sequencing project: providing services to taxonomists for standard genome sequencing and annotation.</title>
        <authorList>
            <consortium name="The Broad Institute Genomics Platform"/>
            <consortium name="The Broad Institute Genome Sequencing Center for Infectious Disease"/>
            <person name="Wu L."/>
            <person name="Ma J."/>
        </authorList>
    </citation>
    <scope>NUCLEOTIDE SEQUENCE [LARGE SCALE GENOMIC DNA]</scope>
    <source>
        <strain evidence="2 3">JCM 15589</strain>
    </source>
</reference>
<keyword evidence="1" id="KW-0812">Transmembrane</keyword>
<dbReference type="Proteomes" id="UP001501138">
    <property type="component" value="Unassembled WGS sequence"/>
</dbReference>
<feature type="transmembrane region" description="Helical" evidence="1">
    <location>
        <begin position="26"/>
        <end position="47"/>
    </location>
</feature>
<sequence length="167" mass="17144">MTRRATGRSRPGAPSSRVGAREDGRIMLLTAGVVAVALMIVGMVASATAVHLDRKRLYDVADALAADAADAMPPERFYAGRAPAPDETATPTLADADVEESVLDHLAAHPGTAAGLDGLRLVEATSPDGRTARVGVVATSHPPLVRWFTDAFGGGFEIAATSSARAG</sequence>